<dbReference type="InterPro" id="IPR000845">
    <property type="entry name" value="Nucleoside_phosphorylase_d"/>
</dbReference>
<dbReference type="GO" id="GO:0006152">
    <property type="term" value="P:purine nucleoside catabolic process"/>
    <property type="evidence" value="ECO:0007669"/>
    <property type="project" value="TreeGrafter"/>
</dbReference>
<accession>A0A099I7M0</accession>
<dbReference type="GO" id="GO:0004731">
    <property type="term" value="F:purine-nucleoside phosphorylase activity"/>
    <property type="evidence" value="ECO:0007669"/>
    <property type="project" value="TreeGrafter"/>
</dbReference>
<gene>
    <name evidence="5" type="ORF">CIAN88_09910</name>
</gene>
<dbReference type="PANTHER" id="PTHR43691">
    <property type="entry name" value="URIDINE PHOSPHORYLASE"/>
    <property type="match status" value="1"/>
</dbReference>
<evidence type="ECO:0000313" key="6">
    <source>
        <dbReference type="Proteomes" id="UP000030008"/>
    </source>
</evidence>
<protein>
    <recommendedName>
        <fullName evidence="2">Uridine phosphorylase</fullName>
        <ecNumber evidence="1">2.4.2.3</ecNumber>
    </recommendedName>
</protein>
<dbReference type="GO" id="GO:0005829">
    <property type="term" value="C:cytosol"/>
    <property type="evidence" value="ECO:0007669"/>
    <property type="project" value="TreeGrafter"/>
</dbReference>
<evidence type="ECO:0000259" key="4">
    <source>
        <dbReference type="Pfam" id="PF01048"/>
    </source>
</evidence>
<evidence type="ECO:0000256" key="2">
    <source>
        <dbReference type="ARBA" id="ARBA00021980"/>
    </source>
</evidence>
<dbReference type="SUPFAM" id="SSF53167">
    <property type="entry name" value="Purine and uridine phosphorylases"/>
    <property type="match status" value="1"/>
</dbReference>
<dbReference type="AlphaFoldDB" id="A0A099I7M0"/>
<dbReference type="GO" id="GO:0004850">
    <property type="term" value="F:uridine phosphorylase activity"/>
    <property type="evidence" value="ECO:0007669"/>
    <property type="project" value="UniProtKB-EC"/>
</dbReference>
<evidence type="ECO:0000256" key="3">
    <source>
        <dbReference type="ARBA" id="ARBA00048447"/>
    </source>
</evidence>
<dbReference type="PANTHER" id="PTHR43691:SF11">
    <property type="entry name" value="FI09636P-RELATED"/>
    <property type="match status" value="1"/>
</dbReference>
<dbReference type="Gene3D" id="3.40.50.1580">
    <property type="entry name" value="Nucleoside phosphorylase domain"/>
    <property type="match status" value="1"/>
</dbReference>
<feature type="domain" description="Nucleoside phosphorylase" evidence="4">
    <location>
        <begin position="57"/>
        <end position="225"/>
    </location>
</feature>
<dbReference type="InterPro" id="IPR035994">
    <property type="entry name" value="Nucleoside_phosphorylase_sf"/>
</dbReference>
<comment type="catalytic activity">
    <reaction evidence="3">
        <text>uridine + phosphate = alpha-D-ribose 1-phosphate + uracil</text>
        <dbReference type="Rhea" id="RHEA:24388"/>
        <dbReference type="ChEBI" id="CHEBI:16704"/>
        <dbReference type="ChEBI" id="CHEBI:17568"/>
        <dbReference type="ChEBI" id="CHEBI:43474"/>
        <dbReference type="ChEBI" id="CHEBI:57720"/>
        <dbReference type="EC" id="2.4.2.3"/>
    </reaction>
</comment>
<dbReference type="EC" id="2.4.2.3" evidence="1"/>
<comment type="caution">
    <text evidence="5">The sequence shown here is derived from an EMBL/GenBank/DDBJ whole genome shotgun (WGS) entry which is preliminary data.</text>
</comment>
<dbReference type="Proteomes" id="UP000030008">
    <property type="component" value="Unassembled WGS sequence"/>
</dbReference>
<organism evidence="5 6">
    <name type="scientific">Clostridium innocuum</name>
    <dbReference type="NCBI Taxonomy" id="1522"/>
    <lineage>
        <taxon>Bacteria</taxon>
        <taxon>Bacillati</taxon>
        <taxon>Bacillota</taxon>
        <taxon>Clostridia</taxon>
        <taxon>Eubacteriales</taxon>
        <taxon>Clostridiaceae</taxon>
        <taxon>Clostridium</taxon>
    </lineage>
</organism>
<evidence type="ECO:0000256" key="1">
    <source>
        <dbReference type="ARBA" id="ARBA00011888"/>
    </source>
</evidence>
<dbReference type="CDD" id="cd09007">
    <property type="entry name" value="NP-I_spr0068"/>
    <property type="match status" value="1"/>
</dbReference>
<sequence length="255" mass="28907">MYTRFEDTQEAVINPWDIVKRRPDCPKVAVTCFAHNLIAYAIEKYQAQVYDYLHTTNGDKPIYVCKIESHRIALFMSGTGASAAVNEYEELFALGIESIVVFGTCGVLDSSIKDCAILLPTLAYRDEGTSFHYAQASQTIAVNVNTHTQMKQFFQTHAIAYREAKVWTTDGFYRETRNKVERMKAAGYTCVDMECSALAALAQFRRKRIAQFFYSADSLDQKQWDKRSLGNAENIEVKKNIVDIAMQLSLQLASE</sequence>
<dbReference type="EMBL" id="JQIF01000042">
    <property type="protein sequence ID" value="KGJ53247.1"/>
    <property type="molecule type" value="Genomic_DNA"/>
</dbReference>
<dbReference type="Pfam" id="PF01048">
    <property type="entry name" value="PNP_UDP_1"/>
    <property type="match status" value="1"/>
</dbReference>
<dbReference type="RefSeq" id="WP_044905264.1">
    <property type="nucleotide sequence ID" value="NZ_JQIF01000042.1"/>
</dbReference>
<name>A0A099I7M0_CLOIN</name>
<reference evidence="5 6" key="1">
    <citation type="submission" date="2014-08" db="EMBL/GenBank/DDBJ databases">
        <title>Clostridium innocuum, an unnegligible vancomycin-resistant pathogen causing extra-intestinal infections.</title>
        <authorList>
            <person name="Feng Y."/>
            <person name="Chiu C.-H."/>
        </authorList>
    </citation>
    <scope>NUCLEOTIDE SEQUENCE [LARGE SCALE GENOMIC DNA]</scope>
    <source>
        <strain evidence="5 6">AN88</strain>
    </source>
</reference>
<evidence type="ECO:0000313" key="5">
    <source>
        <dbReference type="EMBL" id="KGJ53247.1"/>
    </source>
</evidence>
<proteinExistence type="predicted"/>